<protein>
    <submittedName>
        <fullName evidence="2">Receptor-interacting serine/threonine-protein kinase 3</fullName>
    </submittedName>
</protein>
<dbReference type="SMART" id="SM00671">
    <property type="entry name" value="SEL1"/>
    <property type="match status" value="1"/>
</dbReference>
<dbReference type="InterPro" id="IPR011990">
    <property type="entry name" value="TPR-like_helical_dom_sf"/>
</dbReference>
<dbReference type="SUPFAM" id="SSF56112">
    <property type="entry name" value="Protein kinase-like (PK-like)"/>
    <property type="match status" value="1"/>
</dbReference>
<dbReference type="Proteomes" id="UP001470230">
    <property type="component" value="Unassembled WGS sequence"/>
</dbReference>
<evidence type="ECO:0000259" key="1">
    <source>
        <dbReference type="PROSITE" id="PS50011"/>
    </source>
</evidence>
<gene>
    <name evidence="2" type="ORF">M9Y10_034265</name>
</gene>
<dbReference type="InterPro" id="IPR053235">
    <property type="entry name" value="Ser_Thr_kinase"/>
</dbReference>
<dbReference type="PROSITE" id="PS00108">
    <property type="entry name" value="PROTEIN_KINASE_ST"/>
    <property type="match status" value="1"/>
</dbReference>
<dbReference type="PROSITE" id="PS50011">
    <property type="entry name" value="PROTEIN_KINASE_DOM"/>
    <property type="match status" value="1"/>
</dbReference>
<evidence type="ECO:0000313" key="2">
    <source>
        <dbReference type="EMBL" id="KAK8889516.1"/>
    </source>
</evidence>
<feature type="domain" description="Protein kinase" evidence="1">
    <location>
        <begin position="23"/>
        <end position="278"/>
    </location>
</feature>
<dbReference type="InterPro" id="IPR006597">
    <property type="entry name" value="Sel1-like"/>
</dbReference>
<dbReference type="InterPro" id="IPR008271">
    <property type="entry name" value="Ser/Thr_kinase_AS"/>
</dbReference>
<dbReference type="GO" id="GO:0016301">
    <property type="term" value="F:kinase activity"/>
    <property type="evidence" value="ECO:0007669"/>
    <property type="project" value="UniProtKB-KW"/>
</dbReference>
<accession>A0ABR2KF60</accession>
<dbReference type="PANTHER" id="PTHR24361">
    <property type="entry name" value="MITOGEN-ACTIVATED KINASE KINASE KINASE"/>
    <property type="match status" value="1"/>
</dbReference>
<organism evidence="2 3">
    <name type="scientific">Tritrichomonas musculus</name>
    <dbReference type="NCBI Taxonomy" id="1915356"/>
    <lineage>
        <taxon>Eukaryota</taxon>
        <taxon>Metamonada</taxon>
        <taxon>Parabasalia</taxon>
        <taxon>Tritrichomonadida</taxon>
        <taxon>Tritrichomonadidae</taxon>
        <taxon>Tritrichomonas</taxon>
    </lineage>
</organism>
<dbReference type="InterPro" id="IPR000719">
    <property type="entry name" value="Prot_kinase_dom"/>
</dbReference>
<sequence>MTETEWDKSLLDPPDQGYDKTKYTTICSISSVSSCTVKLALRKDKNRFCAIKKSTCSHEKKERLYFKREYNLLLKSKHPAIMKLYDCGYPVSNRTLKPFFEFEFALGGTLDNFIQVQQANQEKSIPSPYCEIILYGISSGLAYLHQQKYVHRDIKPSNILLDGNYEPMIGDFGFARKNFSDQIKSSFPNTINYASPEVINEEKSDEKSDVYSFGMALYEIRTLQRPYSGLSHNLVYTKIMKGQKPTLPKTDPYYELFVQCTQANPAQRPSMSDVSNYIKSLASRNSIDGLSDFEEYCRRIDNNEEINSDDPNETLSKLTELASDGNPDALYYLGWLYFRGVLVDKDMLQSLELFRTASFSGHTNSKNALQQIFQTYQREIKSDQKLLKLADEIKKQLNF</sequence>
<proteinExistence type="predicted"/>
<evidence type="ECO:0000313" key="3">
    <source>
        <dbReference type="Proteomes" id="UP001470230"/>
    </source>
</evidence>
<dbReference type="Pfam" id="PF00069">
    <property type="entry name" value="Pkinase"/>
    <property type="match status" value="1"/>
</dbReference>
<comment type="caution">
    <text evidence="2">The sequence shown here is derived from an EMBL/GenBank/DDBJ whole genome shotgun (WGS) entry which is preliminary data.</text>
</comment>
<dbReference type="Gene3D" id="1.25.40.10">
    <property type="entry name" value="Tetratricopeptide repeat domain"/>
    <property type="match status" value="1"/>
</dbReference>
<dbReference type="Gene3D" id="1.10.510.10">
    <property type="entry name" value="Transferase(Phosphotransferase) domain 1"/>
    <property type="match status" value="1"/>
</dbReference>
<dbReference type="InterPro" id="IPR011009">
    <property type="entry name" value="Kinase-like_dom_sf"/>
</dbReference>
<keyword evidence="2" id="KW-0808">Transferase</keyword>
<name>A0ABR2KF60_9EUKA</name>
<keyword evidence="2" id="KW-0418">Kinase</keyword>
<dbReference type="SUPFAM" id="SSF81901">
    <property type="entry name" value="HCP-like"/>
    <property type="match status" value="1"/>
</dbReference>
<keyword evidence="3" id="KW-1185">Reference proteome</keyword>
<reference evidence="2 3" key="1">
    <citation type="submission" date="2024-04" db="EMBL/GenBank/DDBJ databases">
        <title>Tritrichomonas musculus Genome.</title>
        <authorList>
            <person name="Alves-Ferreira E."/>
            <person name="Grigg M."/>
            <person name="Lorenzi H."/>
            <person name="Galac M."/>
        </authorList>
    </citation>
    <scope>NUCLEOTIDE SEQUENCE [LARGE SCALE GENOMIC DNA]</scope>
    <source>
        <strain evidence="2 3">EAF2021</strain>
    </source>
</reference>
<keyword evidence="2" id="KW-0675">Receptor</keyword>
<dbReference type="EMBL" id="JAPFFF010000005">
    <property type="protein sequence ID" value="KAK8889516.1"/>
    <property type="molecule type" value="Genomic_DNA"/>
</dbReference>
<dbReference type="SMART" id="SM00220">
    <property type="entry name" value="S_TKc"/>
    <property type="match status" value="1"/>
</dbReference>